<evidence type="ECO:0000256" key="2">
    <source>
        <dbReference type="ARBA" id="ARBA00007779"/>
    </source>
</evidence>
<evidence type="ECO:0000259" key="11">
    <source>
        <dbReference type="Pfam" id="PF13967"/>
    </source>
</evidence>
<evidence type="ECO:0000313" key="14">
    <source>
        <dbReference type="Proteomes" id="UP000578531"/>
    </source>
</evidence>
<organism evidence="13 14">
    <name type="scientific">Letharia columbiana</name>
    <dbReference type="NCBI Taxonomy" id="112416"/>
    <lineage>
        <taxon>Eukaryota</taxon>
        <taxon>Fungi</taxon>
        <taxon>Dikarya</taxon>
        <taxon>Ascomycota</taxon>
        <taxon>Pezizomycotina</taxon>
        <taxon>Lecanoromycetes</taxon>
        <taxon>OSLEUM clade</taxon>
        <taxon>Lecanoromycetidae</taxon>
        <taxon>Lecanorales</taxon>
        <taxon>Lecanorineae</taxon>
        <taxon>Parmeliaceae</taxon>
        <taxon>Letharia</taxon>
    </lineage>
</organism>
<evidence type="ECO:0000256" key="5">
    <source>
        <dbReference type="ARBA" id="ARBA00022989"/>
    </source>
</evidence>
<feature type="region of interest" description="Disordered" evidence="7">
    <location>
        <begin position="292"/>
        <end position="331"/>
    </location>
</feature>
<feature type="transmembrane region" description="Helical" evidence="8">
    <location>
        <begin position="118"/>
        <end position="139"/>
    </location>
</feature>
<dbReference type="GO" id="GO:0005886">
    <property type="term" value="C:plasma membrane"/>
    <property type="evidence" value="ECO:0007669"/>
    <property type="project" value="TreeGrafter"/>
</dbReference>
<dbReference type="Pfam" id="PF02714">
    <property type="entry name" value="RSN1_7TM"/>
    <property type="match status" value="1"/>
</dbReference>
<evidence type="ECO:0000313" key="13">
    <source>
        <dbReference type="EMBL" id="KAF6230595.1"/>
    </source>
</evidence>
<dbReference type="AlphaFoldDB" id="A0A8H6L033"/>
<dbReference type="RefSeq" id="XP_037160063.1">
    <property type="nucleotide sequence ID" value="XM_037313014.1"/>
</dbReference>
<dbReference type="Pfam" id="PF12621">
    <property type="entry name" value="PHM7_ext"/>
    <property type="match status" value="1"/>
</dbReference>
<evidence type="ECO:0000259" key="12">
    <source>
        <dbReference type="Pfam" id="PF14703"/>
    </source>
</evidence>
<dbReference type="InterPro" id="IPR003864">
    <property type="entry name" value="CSC1/OSCA1-like_7TM"/>
</dbReference>
<sequence length="1002" mass="113212">MANSSNSSGDEPFLDFLSGQAGVGQNKQGIAVKAFVLNIAVSLGLFAFEISGFFLLKSSAIGRRIYQPKTYLVQGRLRVEAVPANPIKWIRRIFNIGDEELKAKCGLDGYFFIRLLRAMIIIFVPLMVIIVTVLLPINYHGGKDNGIFEVGGESVAANVTGLDTLSWQNVAPTQTNRYWAHLVCAALAISWTLYRIYREKLNFIDVRQRFLTSPEHRLKASARTVLITNIPNEYRSKEALEALYDVFVDNDDHSRLTAWVNRDYGSLRTLVARRRSLRHALEKEELKILRHVNKKHRKSGDVTASKRNAENTSQESLAPDDENEAHTEHDGQSISTAYETDCHEKAQLWRKYLKPSTASKISLIRGKDGNWKPASSFQIWASGEKLVVPKIAWLRAEIARLTVLIEELLLKLDDEEQFKKQNSAFIQFDRQMSAHMACSLVSHNRAGRMSPRFLEVAPHEIIWRNMGVTSLGRFVRTGIALVLFAAMLFLWGIPTTVLASISQLDTLRSTVSWLYWLQSWPSWVISLISGPLTSILLALLVQLVVPALLRKLAVLVGTPTRSKREVVTQDFYFTFLFIELVLVTAISSGIANVIPQIVKDPRNIPTILANDLPKSANYFFNYLIVQSLGFSGSVLFQYLRILYITVIWPWFTQTPREEAWLQTTIPHQMWGNVYSLTTNFAVIGLIYCIISPLMLVFVSITFSLFWVAYRHNYYYVQRNKVDTHGLLFNNAVSQLFTGIYVLEIALIGLFLLVRDTENKYACSSQAIIMIVVLVLTAVFHFLMEQHLRPLYEFLPVALEDSAVDAERERFLIHDDNEPSRQESGDSDGIELSELNLVGTLDGSVDDPTKKRASRVQMKSMSATAANARKALSRLKKETAARVTEMHAYVAEPIVRSRRQEVADQLAAALAGYPDELTDLSPDERDAELKAAFQDPVTREPAPVIWIPQDPAGISEDVIKQTIKYGRYLQYSNAGAYLTTKNKCEVTQPAPDVRPDWLLEWGL</sequence>
<feature type="transmembrane region" description="Helical" evidence="8">
    <location>
        <begin position="35"/>
        <end position="56"/>
    </location>
</feature>
<dbReference type="OrthoDB" id="1076608at2759"/>
<comment type="subcellular location">
    <subcellularLocation>
        <location evidence="1">Membrane</location>
        <topology evidence="1">Multi-pass membrane protein</topology>
    </subcellularLocation>
</comment>
<reference evidence="13 14" key="1">
    <citation type="journal article" date="2020" name="Genomics">
        <title>Complete, high-quality genomes from long-read metagenomic sequencing of two wolf lichen thalli reveals enigmatic genome architecture.</title>
        <authorList>
            <person name="McKenzie S.K."/>
            <person name="Walston R.F."/>
            <person name="Allen J.L."/>
        </authorList>
    </citation>
    <scope>NUCLEOTIDE SEQUENCE [LARGE SCALE GENOMIC DNA]</scope>
    <source>
        <strain evidence="13">WasteWater2</strain>
    </source>
</reference>
<dbReference type="InterPro" id="IPR022257">
    <property type="entry name" value="PHM7_ext"/>
</dbReference>
<dbReference type="Pfam" id="PF13967">
    <property type="entry name" value="RSN1_TM"/>
    <property type="match status" value="1"/>
</dbReference>
<dbReference type="PANTHER" id="PTHR13018">
    <property type="entry name" value="PROBABLE MEMBRANE PROTEIN DUF221-RELATED"/>
    <property type="match status" value="1"/>
</dbReference>
<evidence type="ECO:0000256" key="7">
    <source>
        <dbReference type="SAM" id="MobiDB-lite"/>
    </source>
</evidence>
<evidence type="ECO:0008006" key="15">
    <source>
        <dbReference type="Google" id="ProtNLM"/>
    </source>
</evidence>
<evidence type="ECO:0000256" key="6">
    <source>
        <dbReference type="ARBA" id="ARBA00023136"/>
    </source>
</evidence>
<keyword evidence="5 8" id="KW-1133">Transmembrane helix</keyword>
<evidence type="ECO:0000259" key="9">
    <source>
        <dbReference type="Pfam" id="PF02714"/>
    </source>
</evidence>
<dbReference type="InterPro" id="IPR032880">
    <property type="entry name" value="CSC1/OSCA1-like_N"/>
</dbReference>
<feature type="transmembrane region" description="Helical" evidence="8">
    <location>
        <begin position="680"/>
        <end position="707"/>
    </location>
</feature>
<feature type="transmembrane region" description="Helical" evidence="8">
    <location>
        <begin position="765"/>
        <end position="783"/>
    </location>
</feature>
<evidence type="ECO:0000259" key="10">
    <source>
        <dbReference type="Pfam" id="PF12621"/>
    </source>
</evidence>
<comment type="similarity">
    <text evidence="2">Belongs to the CSC1 (TC 1.A.17) family.</text>
</comment>
<feature type="domain" description="CSC1/OSCA1-like N-terminal transmembrane" evidence="11">
    <location>
        <begin position="34"/>
        <end position="199"/>
    </location>
</feature>
<evidence type="ECO:0000256" key="4">
    <source>
        <dbReference type="ARBA" id="ARBA00022692"/>
    </source>
</evidence>
<protein>
    <recommendedName>
        <fullName evidence="15">DUF221-domain-containing protein</fullName>
    </recommendedName>
</protein>
<accession>A0A8H6L033</accession>
<feature type="transmembrane region" description="Helical" evidence="8">
    <location>
        <begin position="178"/>
        <end position="197"/>
    </location>
</feature>
<dbReference type="Proteomes" id="UP000578531">
    <property type="component" value="Unassembled WGS sequence"/>
</dbReference>
<comment type="caution">
    <text evidence="13">The sequence shown here is derived from an EMBL/GenBank/DDBJ whole genome shotgun (WGS) entry which is preliminary data.</text>
</comment>
<keyword evidence="3" id="KW-0813">Transport</keyword>
<dbReference type="InterPro" id="IPR027815">
    <property type="entry name" value="CSC1/OSCA1-like_cyt"/>
</dbReference>
<evidence type="ECO:0000256" key="8">
    <source>
        <dbReference type="SAM" id="Phobius"/>
    </source>
</evidence>
<dbReference type="InterPro" id="IPR045122">
    <property type="entry name" value="Csc1-like"/>
</dbReference>
<feature type="transmembrane region" description="Helical" evidence="8">
    <location>
        <begin position="522"/>
        <end position="549"/>
    </location>
</feature>
<keyword evidence="14" id="KW-1185">Reference proteome</keyword>
<evidence type="ECO:0000256" key="1">
    <source>
        <dbReference type="ARBA" id="ARBA00004141"/>
    </source>
</evidence>
<feature type="transmembrane region" description="Helical" evidence="8">
    <location>
        <begin position="570"/>
        <end position="598"/>
    </location>
</feature>
<dbReference type="PANTHER" id="PTHR13018:SF20">
    <property type="entry name" value="SPORULATION-SPECIFIC PROTEIN 75"/>
    <property type="match status" value="1"/>
</dbReference>
<feature type="domain" description="CSC1/OSCA1-like cytosolic" evidence="12">
    <location>
        <begin position="222"/>
        <end position="465"/>
    </location>
</feature>
<feature type="domain" description="CSC1/OSCA1-like 7TM region" evidence="9">
    <location>
        <begin position="479"/>
        <end position="750"/>
    </location>
</feature>
<dbReference type="GO" id="GO:0005227">
    <property type="term" value="F:calcium-activated cation channel activity"/>
    <property type="evidence" value="ECO:0007669"/>
    <property type="project" value="InterPro"/>
</dbReference>
<feature type="transmembrane region" description="Helical" evidence="8">
    <location>
        <begin position="479"/>
        <end position="502"/>
    </location>
</feature>
<feature type="domain" description="10TM putative phosphate transporter extracellular tail" evidence="10">
    <location>
        <begin position="917"/>
        <end position="991"/>
    </location>
</feature>
<gene>
    <name evidence="13" type="ORF">HO173_011132</name>
</gene>
<dbReference type="GeneID" id="59292776"/>
<dbReference type="Pfam" id="PF14703">
    <property type="entry name" value="PHM7_cyt"/>
    <property type="match status" value="1"/>
</dbReference>
<feature type="transmembrane region" description="Helical" evidence="8">
    <location>
        <begin position="727"/>
        <end position="753"/>
    </location>
</feature>
<name>A0A8H6L033_9LECA</name>
<feature type="transmembrane region" description="Helical" evidence="8">
    <location>
        <begin position="618"/>
        <end position="639"/>
    </location>
</feature>
<proteinExistence type="inferred from homology"/>
<dbReference type="EMBL" id="JACCJC010000066">
    <property type="protein sequence ID" value="KAF6230595.1"/>
    <property type="molecule type" value="Genomic_DNA"/>
</dbReference>
<keyword evidence="4 8" id="KW-0812">Transmembrane</keyword>
<keyword evidence="6 8" id="KW-0472">Membrane</keyword>
<evidence type="ECO:0000256" key="3">
    <source>
        <dbReference type="ARBA" id="ARBA00022448"/>
    </source>
</evidence>